<keyword evidence="2" id="KW-1185">Reference proteome</keyword>
<dbReference type="AlphaFoldDB" id="A0AA88AAP1"/>
<reference evidence="1" key="1">
    <citation type="submission" date="2023-07" db="EMBL/GenBank/DDBJ databases">
        <title>draft genome sequence of fig (Ficus carica).</title>
        <authorList>
            <person name="Takahashi T."/>
            <person name="Nishimura K."/>
        </authorList>
    </citation>
    <scope>NUCLEOTIDE SEQUENCE</scope>
</reference>
<proteinExistence type="predicted"/>
<dbReference type="EMBL" id="BTGU01000025">
    <property type="protein sequence ID" value="GMN47362.1"/>
    <property type="molecule type" value="Genomic_DNA"/>
</dbReference>
<organism evidence="1 2">
    <name type="scientific">Ficus carica</name>
    <name type="common">Common fig</name>
    <dbReference type="NCBI Taxonomy" id="3494"/>
    <lineage>
        <taxon>Eukaryota</taxon>
        <taxon>Viridiplantae</taxon>
        <taxon>Streptophyta</taxon>
        <taxon>Embryophyta</taxon>
        <taxon>Tracheophyta</taxon>
        <taxon>Spermatophyta</taxon>
        <taxon>Magnoliopsida</taxon>
        <taxon>eudicotyledons</taxon>
        <taxon>Gunneridae</taxon>
        <taxon>Pentapetalae</taxon>
        <taxon>rosids</taxon>
        <taxon>fabids</taxon>
        <taxon>Rosales</taxon>
        <taxon>Moraceae</taxon>
        <taxon>Ficeae</taxon>
        <taxon>Ficus</taxon>
    </lineage>
</organism>
<protein>
    <submittedName>
        <fullName evidence="1">Uncharacterized protein</fullName>
    </submittedName>
</protein>
<evidence type="ECO:0000313" key="2">
    <source>
        <dbReference type="Proteomes" id="UP001187192"/>
    </source>
</evidence>
<name>A0AA88AAP1_FICCA</name>
<dbReference type="Gramene" id="FCD_00022095-RA">
    <property type="protein sequence ID" value="FCD_00022095-RA:cds"/>
    <property type="gene ID" value="FCD_00022095"/>
</dbReference>
<evidence type="ECO:0000313" key="1">
    <source>
        <dbReference type="EMBL" id="GMN47362.1"/>
    </source>
</evidence>
<accession>A0AA88AAP1</accession>
<comment type="caution">
    <text evidence="1">The sequence shown here is derived from an EMBL/GenBank/DDBJ whole genome shotgun (WGS) entry which is preliminary data.</text>
</comment>
<sequence>MEKCCEIYSRTSRISSAKVCSTSATDHQYRGSPRKILHDSSPASTSNIIFDCRSLRLDENEFCQGERERNINLRCASSGEI</sequence>
<dbReference type="Proteomes" id="UP001187192">
    <property type="component" value="Unassembled WGS sequence"/>
</dbReference>
<gene>
    <name evidence="1" type="ORF">TIFTF001_016553</name>
</gene>